<gene>
    <name evidence="2" type="ORF">STAS_01397</name>
</gene>
<feature type="chain" id="PRO_5023059293" evidence="1">
    <location>
        <begin position="23"/>
        <end position="180"/>
    </location>
</feature>
<reference evidence="3" key="1">
    <citation type="journal article" date="2019" name="Curr. Biol.">
        <title>Genome Sequence of Striga asiatica Provides Insight into the Evolution of Plant Parasitism.</title>
        <authorList>
            <person name="Yoshida S."/>
            <person name="Kim S."/>
            <person name="Wafula E.K."/>
            <person name="Tanskanen J."/>
            <person name="Kim Y.M."/>
            <person name="Honaas L."/>
            <person name="Yang Z."/>
            <person name="Spallek T."/>
            <person name="Conn C.E."/>
            <person name="Ichihashi Y."/>
            <person name="Cheong K."/>
            <person name="Cui S."/>
            <person name="Der J.P."/>
            <person name="Gundlach H."/>
            <person name="Jiao Y."/>
            <person name="Hori C."/>
            <person name="Ishida J.K."/>
            <person name="Kasahara H."/>
            <person name="Kiba T."/>
            <person name="Kim M.S."/>
            <person name="Koo N."/>
            <person name="Laohavisit A."/>
            <person name="Lee Y.H."/>
            <person name="Lumba S."/>
            <person name="McCourt P."/>
            <person name="Mortimer J.C."/>
            <person name="Mutuku J.M."/>
            <person name="Nomura T."/>
            <person name="Sasaki-Sekimoto Y."/>
            <person name="Seto Y."/>
            <person name="Wang Y."/>
            <person name="Wakatake T."/>
            <person name="Sakakibara H."/>
            <person name="Demura T."/>
            <person name="Yamaguchi S."/>
            <person name="Yoneyama K."/>
            <person name="Manabe R.I."/>
            <person name="Nelson D.C."/>
            <person name="Schulman A.H."/>
            <person name="Timko M.P."/>
            <person name="dePamphilis C.W."/>
            <person name="Choi D."/>
            <person name="Shirasu K."/>
        </authorList>
    </citation>
    <scope>NUCLEOTIDE SEQUENCE [LARGE SCALE GENOMIC DNA]</scope>
    <source>
        <strain evidence="3">cv. UVA1</strain>
    </source>
</reference>
<evidence type="ECO:0000313" key="2">
    <source>
        <dbReference type="EMBL" id="GER25790.1"/>
    </source>
</evidence>
<evidence type="ECO:0000256" key="1">
    <source>
        <dbReference type="SAM" id="SignalP"/>
    </source>
</evidence>
<evidence type="ECO:0000313" key="3">
    <source>
        <dbReference type="Proteomes" id="UP000325081"/>
    </source>
</evidence>
<name>A0A5A7NZ92_STRAF</name>
<feature type="signal peptide" evidence="1">
    <location>
        <begin position="1"/>
        <end position="22"/>
    </location>
</feature>
<dbReference type="PANTHER" id="PTHR10426:SF69">
    <property type="entry name" value="PROTEIN STRICTOSIDINE SYNTHASE-LIKE 10"/>
    <property type="match status" value="1"/>
</dbReference>
<organism evidence="2 3">
    <name type="scientific">Striga asiatica</name>
    <name type="common">Asiatic witchweed</name>
    <name type="synonym">Buchnera asiatica</name>
    <dbReference type="NCBI Taxonomy" id="4170"/>
    <lineage>
        <taxon>Eukaryota</taxon>
        <taxon>Viridiplantae</taxon>
        <taxon>Streptophyta</taxon>
        <taxon>Embryophyta</taxon>
        <taxon>Tracheophyta</taxon>
        <taxon>Spermatophyta</taxon>
        <taxon>Magnoliopsida</taxon>
        <taxon>eudicotyledons</taxon>
        <taxon>Gunneridae</taxon>
        <taxon>Pentapetalae</taxon>
        <taxon>asterids</taxon>
        <taxon>lamiids</taxon>
        <taxon>Lamiales</taxon>
        <taxon>Orobanchaceae</taxon>
        <taxon>Buchnereae</taxon>
        <taxon>Striga</taxon>
    </lineage>
</organism>
<comment type="caution">
    <text evidence="2">The sequence shown here is derived from an EMBL/GenBank/DDBJ whole genome shotgun (WGS) entry which is preliminary data.</text>
</comment>
<dbReference type="PANTHER" id="PTHR10426">
    <property type="entry name" value="STRICTOSIDINE SYNTHASE-RELATED"/>
    <property type="match status" value="1"/>
</dbReference>
<accession>A0A5A7NZ92</accession>
<keyword evidence="3" id="KW-1185">Reference proteome</keyword>
<keyword evidence="1" id="KW-0732">Signal</keyword>
<dbReference type="Proteomes" id="UP000325081">
    <property type="component" value="Unassembled WGS sequence"/>
</dbReference>
<dbReference type="InterPro" id="IPR011042">
    <property type="entry name" value="6-blade_b-propeller_TolB-like"/>
</dbReference>
<dbReference type="Gene3D" id="2.120.10.30">
    <property type="entry name" value="TolB, C-terminal domain"/>
    <property type="match status" value="1"/>
</dbReference>
<dbReference type="GO" id="GO:0012505">
    <property type="term" value="C:endomembrane system"/>
    <property type="evidence" value="ECO:0007669"/>
    <property type="project" value="TreeGrafter"/>
</dbReference>
<sequence>MNSKLVLTAIVLPILAVAIAVATTSVFTPPPLPDSHAVLSGADRIHLAGAVGPESLAFDPSGGGPYTGVADGRILKWDGGAWAEFAFTSSQRDSCTQPFNPSTEHVCGRPLGLRFHNKTGQLYVADAYLGLQVVGSTGGMASPLVTEVDGQRLRFTNDLDIDEHENAVYFTDTSTKFYRR</sequence>
<dbReference type="SUPFAM" id="SSF63829">
    <property type="entry name" value="Calcium-dependent phosphotriesterase"/>
    <property type="match status" value="1"/>
</dbReference>
<dbReference type="EMBL" id="BKCP01000558">
    <property type="protein sequence ID" value="GER25790.1"/>
    <property type="molecule type" value="Genomic_DNA"/>
</dbReference>
<protein>
    <submittedName>
        <fullName evidence="2">Calcium-dependent phosphotriesterase superfamily protein</fullName>
    </submittedName>
</protein>
<dbReference type="Pfam" id="PF20067">
    <property type="entry name" value="SSL_N"/>
    <property type="match status" value="1"/>
</dbReference>
<proteinExistence type="predicted"/>
<dbReference type="OrthoDB" id="5307922at2759"/>
<dbReference type="GO" id="GO:0016787">
    <property type="term" value="F:hydrolase activity"/>
    <property type="evidence" value="ECO:0007669"/>
    <property type="project" value="TreeGrafter"/>
</dbReference>
<dbReference type="AlphaFoldDB" id="A0A5A7NZ92"/>